<dbReference type="HOGENOM" id="CLU_3157919_0_0_10"/>
<name>F4CBQ6_SPHS2</name>
<dbReference type="KEGG" id="shg:Sph21_2089"/>
<reference evidence="1" key="1">
    <citation type="submission" date="2011-03" db="EMBL/GenBank/DDBJ databases">
        <title>Complete sequence of Sphingobacterium sp. 21.</title>
        <authorList>
            <consortium name="US DOE Joint Genome Institute"/>
            <person name="Lucas S."/>
            <person name="Copeland A."/>
            <person name="Lapidus A."/>
            <person name="Cheng J.-F."/>
            <person name="Goodwin L."/>
            <person name="Pitluck S."/>
            <person name="Davenport K."/>
            <person name="Detter J.C."/>
            <person name="Han C."/>
            <person name="Tapia R."/>
            <person name="Land M."/>
            <person name="Hauser L."/>
            <person name="Kyrpides N."/>
            <person name="Ivanova N."/>
            <person name="Ovchinnikova G."/>
            <person name="Pagani I."/>
            <person name="Siebers A.K."/>
            <person name="Allgaier M."/>
            <person name="Thelen M.P."/>
            <person name="Hugenholtz P."/>
            <person name="Woyke T."/>
        </authorList>
    </citation>
    <scope>NUCLEOTIDE SEQUENCE</scope>
    <source>
        <strain evidence="1">21</strain>
    </source>
</reference>
<proteinExistence type="predicted"/>
<dbReference type="AlphaFoldDB" id="F4CBQ6"/>
<dbReference type="PATRIC" id="fig|743722.3.peg.2230"/>
<dbReference type="EMBL" id="CP002584">
    <property type="protein sequence ID" value="ADZ78648.1"/>
    <property type="molecule type" value="Genomic_DNA"/>
</dbReference>
<gene>
    <name evidence="1" type="ordered locus">Sph21_2089</name>
</gene>
<organism evidence="1">
    <name type="scientific">Sphingobacterium sp. (strain 21)</name>
    <dbReference type="NCBI Taxonomy" id="743722"/>
    <lineage>
        <taxon>Bacteria</taxon>
        <taxon>Pseudomonadati</taxon>
        <taxon>Bacteroidota</taxon>
        <taxon>Sphingobacteriia</taxon>
        <taxon>Sphingobacteriales</taxon>
        <taxon>Sphingobacteriaceae</taxon>
        <taxon>Sphingobacterium</taxon>
    </lineage>
</organism>
<protein>
    <submittedName>
        <fullName evidence="1">Uncharacterized protein</fullName>
    </submittedName>
</protein>
<evidence type="ECO:0000313" key="1">
    <source>
        <dbReference type="EMBL" id="ADZ78648.1"/>
    </source>
</evidence>
<accession>F4CBQ6</accession>
<sequence length="48" mass="5708">MENTNCSPTLRSQEKKVLLNFAKEIFIFIKLSVFVNQNFNSYLYHTVH</sequence>